<dbReference type="InterPro" id="IPR008271">
    <property type="entry name" value="Ser/Thr_kinase_AS"/>
</dbReference>
<dbReference type="GO" id="GO:0004674">
    <property type="term" value="F:protein serine/threonine kinase activity"/>
    <property type="evidence" value="ECO:0007669"/>
    <property type="project" value="TreeGrafter"/>
</dbReference>
<feature type="region of interest" description="Disordered" evidence="5">
    <location>
        <begin position="335"/>
        <end position="390"/>
    </location>
</feature>
<gene>
    <name evidence="8" type="ORF">DL240_19200</name>
</gene>
<evidence type="ECO:0000256" key="4">
    <source>
        <dbReference type="ARBA" id="ARBA00022840"/>
    </source>
</evidence>
<dbReference type="Pfam" id="PF00069">
    <property type="entry name" value="Pkinase"/>
    <property type="match status" value="1"/>
</dbReference>
<evidence type="ECO:0000313" key="8">
    <source>
        <dbReference type="EMBL" id="RAL20035.1"/>
    </source>
</evidence>
<dbReference type="Proteomes" id="UP000249169">
    <property type="component" value="Unassembled WGS sequence"/>
</dbReference>
<dbReference type="EMBL" id="QHKO01000017">
    <property type="protein sequence ID" value="RAL20035.1"/>
    <property type="molecule type" value="Genomic_DNA"/>
</dbReference>
<feature type="compositionally biased region" description="Polar residues" evidence="5">
    <location>
        <begin position="557"/>
        <end position="566"/>
    </location>
</feature>
<keyword evidence="1" id="KW-0808">Transferase</keyword>
<dbReference type="AlphaFoldDB" id="A0A328C293"/>
<dbReference type="PANTHER" id="PTHR43289:SF6">
    <property type="entry name" value="SERINE_THREONINE-PROTEIN KINASE NEKL-3"/>
    <property type="match status" value="1"/>
</dbReference>
<dbReference type="PANTHER" id="PTHR43289">
    <property type="entry name" value="MITOGEN-ACTIVATED PROTEIN KINASE KINASE KINASE 20-RELATED"/>
    <property type="match status" value="1"/>
</dbReference>
<feature type="compositionally biased region" description="Low complexity" evidence="5">
    <location>
        <begin position="378"/>
        <end position="387"/>
    </location>
</feature>
<dbReference type="SMART" id="SM00220">
    <property type="entry name" value="S_TKc"/>
    <property type="match status" value="1"/>
</dbReference>
<feature type="compositionally biased region" description="Low complexity" evidence="5">
    <location>
        <begin position="531"/>
        <end position="543"/>
    </location>
</feature>
<evidence type="ECO:0000313" key="9">
    <source>
        <dbReference type="Proteomes" id="UP000249169"/>
    </source>
</evidence>
<name>A0A328C293_9DELT</name>
<evidence type="ECO:0000256" key="5">
    <source>
        <dbReference type="SAM" id="MobiDB-lite"/>
    </source>
</evidence>
<keyword evidence="6" id="KW-0812">Transmembrane</keyword>
<protein>
    <recommendedName>
        <fullName evidence="7">Protein kinase domain-containing protein</fullName>
    </recommendedName>
</protein>
<feature type="compositionally biased region" description="Polar residues" evidence="5">
    <location>
        <begin position="436"/>
        <end position="445"/>
    </location>
</feature>
<keyword evidence="6" id="KW-1133">Transmembrane helix</keyword>
<dbReference type="Gene3D" id="3.30.200.20">
    <property type="entry name" value="Phosphorylase Kinase, domain 1"/>
    <property type="match status" value="1"/>
</dbReference>
<dbReference type="RefSeq" id="WP_111731515.1">
    <property type="nucleotide sequence ID" value="NZ_QHKO01000017.1"/>
</dbReference>
<dbReference type="InterPro" id="IPR011009">
    <property type="entry name" value="Kinase-like_dom_sf"/>
</dbReference>
<feature type="compositionally biased region" description="Acidic residues" evidence="5">
    <location>
        <begin position="355"/>
        <end position="366"/>
    </location>
</feature>
<keyword evidence="6" id="KW-0472">Membrane</keyword>
<accession>A0A328C293</accession>
<keyword evidence="4" id="KW-0067">ATP-binding</keyword>
<keyword evidence="2" id="KW-0547">Nucleotide-binding</keyword>
<feature type="compositionally biased region" description="Low complexity" evidence="5">
    <location>
        <begin position="488"/>
        <end position="497"/>
    </location>
</feature>
<dbReference type="CDD" id="cd14014">
    <property type="entry name" value="STKc_PknB_like"/>
    <property type="match status" value="1"/>
</dbReference>
<organism evidence="8 9">
    <name type="scientific">Lujinxingia litoralis</name>
    <dbReference type="NCBI Taxonomy" id="2211119"/>
    <lineage>
        <taxon>Bacteria</taxon>
        <taxon>Deltaproteobacteria</taxon>
        <taxon>Bradymonadales</taxon>
        <taxon>Lujinxingiaceae</taxon>
        <taxon>Lujinxingia</taxon>
    </lineage>
</organism>
<keyword evidence="3" id="KW-0418">Kinase</keyword>
<dbReference type="Gene3D" id="1.10.510.10">
    <property type="entry name" value="Transferase(Phosphotransferase) domain 1"/>
    <property type="match status" value="1"/>
</dbReference>
<feature type="domain" description="Protein kinase" evidence="7">
    <location>
        <begin position="48"/>
        <end position="317"/>
    </location>
</feature>
<dbReference type="PROSITE" id="PS50011">
    <property type="entry name" value="PROTEIN_KINASE_DOM"/>
    <property type="match status" value="1"/>
</dbReference>
<dbReference type="OrthoDB" id="9779541at2"/>
<dbReference type="SUPFAM" id="SSF56112">
    <property type="entry name" value="Protein kinase-like (PK-like)"/>
    <property type="match status" value="1"/>
</dbReference>
<keyword evidence="9" id="KW-1185">Reference proteome</keyword>
<dbReference type="InterPro" id="IPR000719">
    <property type="entry name" value="Prot_kinase_dom"/>
</dbReference>
<sequence>MPICPKCREKNPALGAKCPRDGFYYIYENALEDAESDPRIGTLAADKYVILGLISEGGMGAVYRALQLPVEREVALKVLRTELQDSTKGRERFIQEARAISRLSHPNIITLHDFGFERETHPYMVMEFAPGVELTRWMWSRNMNAERLLHVGRQILSALAEAHRRDIVHRDLKPENVIITTTGHDGDFPRLLDFGIARLINEGSTRGLAREGEVFGTPHYMSPEQAQGKREIGPAADVYAMGVMFYELFSGEPPFDAEAPLSVLFMHINDPMPTLVPRAGIKAPQWLDAFIAQATRKDPAARYQNAGEMLVALDRLMSGQAPEAATATAPAEVSAHARAVASSPTDPMIATTELADTDPDTTDPGEDVLRVDDPEAEPAPTVPTADPLPAAHAGASTLFLGDSPPAQTPSRRRALLALVTLVLLLGLGGALVLMTGPQTPETGPTSVPEPGGAESPAELASTPEPAPALATDEAPEPPAPAPDEAPEAPEATEVVPTVEREATARAPEPDEAPEVKAPSQDEPAPRRPRAPRQATPPAETEASAQREAEAEPPEESVQPTKFQSPDSVPRKFGRPPTSSN</sequence>
<evidence type="ECO:0000256" key="2">
    <source>
        <dbReference type="ARBA" id="ARBA00022741"/>
    </source>
</evidence>
<proteinExistence type="predicted"/>
<evidence type="ECO:0000256" key="6">
    <source>
        <dbReference type="SAM" id="Phobius"/>
    </source>
</evidence>
<comment type="caution">
    <text evidence="8">The sequence shown here is derived from an EMBL/GenBank/DDBJ whole genome shotgun (WGS) entry which is preliminary data.</text>
</comment>
<feature type="transmembrane region" description="Helical" evidence="6">
    <location>
        <begin position="414"/>
        <end position="434"/>
    </location>
</feature>
<dbReference type="GO" id="GO:0005524">
    <property type="term" value="F:ATP binding"/>
    <property type="evidence" value="ECO:0007669"/>
    <property type="project" value="UniProtKB-KW"/>
</dbReference>
<evidence type="ECO:0000256" key="3">
    <source>
        <dbReference type="ARBA" id="ARBA00022777"/>
    </source>
</evidence>
<dbReference type="PROSITE" id="PS00108">
    <property type="entry name" value="PROTEIN_KINASE_ST"/>
    <property type="match status" value="1"/>
</dbReference>
<evidence type="ECO:0000259" key="7">
    <source>
        <dbReference type="PROSITE" id="PS50011"/>
    </source>
</evidence>
<reference evidence="8 9" key="1">
    <citation type="submission" date="2018-05" db="EMBL/GenBank/DDBJ databases">
        <title>Lujinxingia marina gen. nov. sp. nov., a new facultative anaerobic member of the class Deltaproteobacteria, and proposal of Lujinxingaceae fam. nov.</title>
        <authorList>
            <person name="Li C.-M."/>
        </authorList>
    </citation>
    <scope>NUCLEOTIDE SEQUENCE [LARGE SCALE GENOMIC DNA]</scope>
    <source>
        <strain evidence="8 9">B210</strain>
    </source>
</reference>
<feature type="region of interest" description="Disordered" evidence="5">
    <location>
        <begin position="436"/>
        <end position="580"/>
    </location>
</feature>
<evidence type="ECO:0000256" key="1">
    <source>
        <dbReference type="ARBA" id="ARBA00022679"/>
    </source>
</evidence>